<dbReference type="CDD" id="cd04678">
    <property type="entry name" value="NUDIX_MTH2_Nudt15"/>
    <property type="match status" value="1"/>
</dbReference>
<evidence type="ECO:0000313" key="3">
    <source>
        <dbReference type="EMBL" id="TDH72783.1"/>
    </source>
</evidence>
<dbReference type="Pfam" id="PF00293">
    <property type="entry name" value="NUDIX"/>
    <property type="match status" value="1"/>
</dbReference>
<dbReference type="Proteomes" id="UP000294530">
    <property type="component" value="Unassembled WGS sequence"/>
</dbReference>
<protein>
    <recommendedName>
        <fullName evidence="2">Nudix hydrolase domain-containing protein</fullName>
    </recommendedName>
</protein>
<dbReference type="EMBL" id="SHOA02000001">
    <property type="protein sequence ID" value="TDH72783.1"/>
    <property type="molecule type" value="Genomic_DNA"/>
</dbReference>
<feature type="domain" description="Nudix hydrolase" evidence="2">
    <location>
        <begin position="188"/>
        <end position="327"/>
    </location>
</feature>
<name>A0A976IJ73_BRELC</name>
<dbReference type="PANTHER" id="PTHR16099:SF5">
    <property type="entry name" value="NUCLEOTIDE TRIPHOSPHATE DIPHOSPHATASE NUDT15"/>
    <property type="match status" value="1"/>
</dbReference>
<keyword evidence="4" id="KW-1185">Reference proteome</keyword>
<dbReference type="InterPro" id="IPR015797">
    <property type="entry name" value="NUDIX_hydrolase-like_dom_sf"/>
</dbReference>
<comment type="caution">
    <text evidence="3">The sequence shown here is derived from an EMBL/GenBank/DDBJ whole genome shotgun (WGS) entry which is preliminary data.</text>
</comment>
<dbReference type="InterPro" id="IPR000086">
    <property type="entry name" value="NUDIX_hydrolase_dom"/>
</dbReference>
<dbReference type="GeneID" id="94344309"/>
<accession>A0A976IJ73</accession>
<reference evidence="3 4" key="1">
    <citation type="journal article" date="2021" name="Genome Biol.">
        <title>AFLAP: assembly-free linkage analysis pipeline using k-mers from genome sequencing data.</title>
        <authorList>
            <person name="Fletcher K."/>
            <person name="Zhang L."/>
            <person name="Gil J."/>
            <person name="Han R."/>
            <person name="Cavanaugh K."/>
            <person name="Michelmore R."/>
        </authorList>
    </citation>
    <scope>NUCLEOTIDE SEQUENCE [LARGE SCALE GENOMIC DNA]</scope>
    <source>
        <strain evidence="3 4">SF5</strain>
    </source>
</reference>
<dbReference type="GO" id="GO:0005829">
    <property type="term" value="C:cytosol"/>
    <property type="evidence" value="ECO:0007669"/>
    <property type="project" value="TreeGrafter"/>
</dbReference>
<dbReference type="AlphaFoldDB" id="A0A976IJ73"/>
<dbReference type="SUPFAM" id="SSF55811">
    <property type="entry name" value="Nudix"/>
    <property type="match status" value="1"/>
</dbReference>
<evidence type="ECO:0000313" key="4">
    <source>
        <dbReference type="Proteomes" id="UP000294530"/>
    </source>
</evidence>
<dbReference type="GO" id="GO:0035539">
    <property type="term" value="F:8-oxo-7,8-dihydrodeoxyguanosine triphosphate pyrophosphatase activity"/>
    <property type="evidence" value="ECO:0007669"/>
    <property type="project" value="TreeGrafter"/>
</dbReference>
<dbReference type="GO" id="GO:0006203">
    <property type="term" value="P:dGTP catabolic process"/>
    <property type="evidence" value="ECO:0007669"/>
    <property type="project" value="TreeGrafter"/>
</dbReference>
<gene>
    <name evidence="3" type="ORF">CCR75_000531</name>
</gene>
<dbReference type="KEGG" id="blac:94344309"/>
<keyword evidence="1" id="KW-0378">Hydrolase</keyword>
<sequence length="328" mass="36850">MMTKESPTKKRRTLRDAEAELKVLRSALMEAKRRLVVTARENAKMKVLLMKYIEKDDSLLCTSQLSASESSSEPTTSVTPTSEALLISPLAVETEALVLSQSPLGYTTAEDGEDKELLHSDFQSCGDGFTEPVSQLSQISHTSEWSELSSTSNLDAIINFLETQDTSETNRMETLQTEYAKLKDQRAVVRVGVGVLLLSKKYPNCVLIGQRKGSHGEGKVALPGGHLEMFETWEQCALREVKEETDLDLQEAKFATVTNDPMENEGKHYITIFMQAVVDDKQIVRNMEPHKCVGWSWVPWVDLRSRSDMFTPLYHATHSTFSPTFIEH</sequence>
<evidence type="ECO:0000259" key="2">
    <source>
        <dbReference type="PROSITE" id="PS51462"/>
    </source>
</evidence>
<proteinExistence type="predicted"/>
<dbReference type="PANTHER" id="PTHR16099">
    <property type="entry name" value="8-OXO-DGTP DIPHOSPHATES NUDT15"/>
    <property type="match status" value="1"/>
</dbReference>
<dbReference type="PROSITE" id="PS51462">
    <property type="entry name" value="NUDIX"/>
    <property type="match status" value="1"/>
</dbReference>
<dbReference type="InterPro" id="IPR020084">
    <property type="entry name" value="NUDIX_hydrolase_CS"/>
</dbReference>
<dbReference type="Gene3D" id="3.90.79.10">
    <property type="entry name" value="Nucleoside Triphosphate Pyrophosphohydrolase"/>
    <property type="match status" value="1"/>
</dbReference>
<dbReference type="RefSeq" id="XP_067822282.1">
    <property type="nucleotide sequence ID" value="XM_067958638.1"/>
</dbReference>
<dbReference type="PROSITE" id="PS00893">
    <property type="entry name" value="NUDIX_BOX"/>
    <property type="match status" value="1"/>
</dbReference>
<dbReference type="FunFam" id="3.90.79.10:FF:000060">
    <property type="entry name" value="Nudix hydrolase 1"/>
    <property type="match status" value="1"/>
</dbReference>
<organism evidence="3 4">
    <name type="scientific">Bremia lactucae</name>
    <name type="common">Lettuce downy mildew</name>
    <dbReference type="NCBI Taxonomy" id="4779"/>
    <lineage>
        <taxon>Eukaryota</taxon>
        <taxon>Sar</taxon>
        <taxon>Stramenopiles</taxon>
        <taxon>Oomycota</taxon>
        <taxon>Peronosporomycetes</taxon>
        <taxon>Peronosporales</taxon>
        <taxon>Peronosporaceae</taxon>
        <taxon>Bremia</taxon>
    </lineage>
</organism>
<evidence type="ECO:0000256" key="1">
    <source>
        <dbReference type="ARBA" id="ARBA00022801"/>
    </source>
</evidence>